<keyword evidence="6" id="KW-0808">Transferase</keyword>
<feature type="active site" description="N6-GMP-lysine intermediate" evidence="16">
    <location>
        <position position="66"/>
    </location>
</feature>
<sequence>MSQEGPIESIAEPGIRATGEVLHTMRNEVAQLLNRHQRSFPGAQPVSFTRSHLEELKKEDYFVCEKSDGIRYLLYLTEDEFGKEAHYLIDRKNEYWFINSKSLHFPTPQSVQSFHIQTLIDGELVMDMEDGREVPRLLLFDCLVIDGKNIMERPLDKRLAYMKDHIYMPYKRLFQEFPDELQYQPFEVLMKDMQLSYGVEMMFKDVLPILKHGNDGLIFTCRTSSYRHGTDPHILKWKPPEENTIDCRLKLYFPTVEPDEDDIANGITDPYTDYHTLERAELWAYMGDAQPRYQKYADAYISEKEFEELISLGDPLNDRVAECYLDELGRWRVSRFRDDKPEANHISTLQSVIRSIKDGVTEQDLLNAAKGVKDAWKARNSKPGR</sequence>
<gene>
    <name evidence="19" type="ORF">SAPIO_CDS7700</name>
</gene>
<dbReference type="Pfam" id="PF03919">
    <property type="entry name" value="mRNA_cap_C"/>
    <property type="match status" value="1"/>
</dbReference>
<dbReference type="GO" id="GO:0045944">
    <property type="term" value="P:positive regulation of transcription by RNA polymerase II"/>
    <property type="evidence" value="ECO:0007669"/>
    <property type="project" value="EnsemblFungi"/>
</dbReference>
<evidence type="ECO:0000256" key="4">
    <source>
        <dbReference type="ARBA" id="ARBA00019171"/>
    </source>
</evidence>
<feature type="domain" description="mRNA capping enzyme C-terminal" evidence="18">
    <location>
        <begin position="242"/>
        <end position="366"/>
    </location>
</feature>
<evidence type="ECO:0000256" key="11">
    <source>
        <dbReference type="ARBA" id="ARBA00023242"/>
    </source>
</evidence>
<reference evidence="19 20" key="1">
    <citation type="journal article" date="2014" name="Genome Announc.">
        <title>Draft genome sequence of the pathogenic fungus Scedosporium apiospermum.</title>
        <authorList>
            <person name="Vandeputte P."/>
            <person name="Ghamrawi S."/>
            <person name="Rechenmann M."/>
            <person name="Iltis A."/>
            <person name="Giraud S."/>
            <person name="Fleury M."/>
            <person name="Thornton C."/>
            <person name="Delhaes L."/>
            <person name="Meyer W."/>
            <person name="Papon N."/>
            <person name="Bouchara J.P."/>
        </authorList>
    </citation>
    <scope>NUCLEOTIDE SEQUENCE [LARGE SCALE GENOMIC DNA]</scope>
    <source>
        <strain evidence="19 20">IHEM 14462</strain>
    </source>
</reference>
<evidence type="ECO:0000259" key="17">
    <source>
        <dbReference type="Pfam" id="PF01331"/>
    </source>
</evidence>
<dbReference type="PIRSF" id="PIRSF036959">
    <property type="entry name" value="mRNA_cap_alpha"/>
    <property type="match status" value="1"/>
</dbReference>
<dbReference type="SUPFAM" id="SSF50249">
    <property type="entry name" value="Nucleic acid-binding proteins"/>
    <property type="match status" value="1"/>
</dbReference>
<dbReference type="GO" id="GO:0008033">
    <property type="term" value="P:tRNA processing"/>
    <property type="evidence" value="ECO:0007669"/>
    <property type="project" value="EnsemblFungi"/>
</dbReference>
<dbReference type="Gene3D" id="2.40.50.140">
    <property type="entry name" value="Nucleic acid-binding proteins"/>
    <property type="match status" value="1"/>
</dbReference>
<dbReference type="InterPro" id="IPR013846">
    <property type="entry name" value="mRNA_cap_enzyme_C"/>
</dbReference>
<keyword evidence="9" id="KW-0506">mRNA capping</keyword>
<proteinExistence type="inferred from homology"/>
<dbReference type="VEuPathDB" id="FungiDB:SAPIO_CDS7700"/>
<evidence type="ECO:0000256" key="5">
    <source>
        <dbReference type="ARBA" id="ARBA00022664"/>
    </source>
</evidence>
<dbReference type="Gene3D" id="3.30.470.30">
    <property type="entry name" value="DNA ligase/mRNA capping enzyme"/>
    <property type="match status" value="1"/>
</dbReference>
<comment type="catalytic activity">
    <reaction evidence="14">
        <text>a 5'-end diphospho-ribonucleoside in mRNA + GTP + H(+) = a 5'-end (5'-triphosphoguanosine)-ribonucleoside in mRNA + diphosphate</text>
        <dbReference type="Rhea" id="RHEA:67012"/>
        <dbReference type="Rhea" id="RHEA-COMP:17165"/>
        <dbReference type="Rhea" id="RHEA-COMP:17166"/>
        <dbReference type="ChEBI" id="CHEBI:15378"/>
        <dbReference type="ChEBI" id="CHEBI:33019"/>
        <dbReference type="ChEBI" id="CHEBI:37565"/>
        <dbReference type="ChEBI" id="CHEBI:167616"/>
        <dbReference type="ChEBI" id="CHEBI:167617"/>
        <dbReference type="EC" id="2.7.7.50"/>
    </reaction>
    <physiologicalReaction direction="left-to-right" evidence="14">
        <dbReference type="Rhea" id="RHEA:67013"/>
    </physiologicalReaction>
</comment>
<dbReference type="HOGENOM" id="CLU_021710_0_2_1"/>
<keyword evidence="10" id="KW-0342">GTP-binding</keyword>
<dbReference type="GO" id="GO:0006370">
    <property type="term" value="P:7-methylguanosine mRNA capping"/>
    <property type="evidence" value="ECO:0007669"/>
    <property type="project" value="UniProtKB-KW"/>
</dbReference>
<dbReference type="InterPro" id="IPR017075">
    <property type="entry name" value="mRNA_cap_enzyme_alpha"/>
</dbReference>
<dbReference type="FunFam" id="3.30.470.30:FF:000011">
    <property type="entry name" value="mRNA-capping enzyme subunit alpha"/>
    <property type="match status" value="1"/>
</dbReference>
<evidence type="ECO:0000256" key="13">
    <source>
        <dbReference type="ARBA" id="ARBA00030702"/>
    </source>
</evidence>
<dbReference type="Pfam" id="PF01331">
    <property type="entry name" value="mRNA_cap_enzyme"/>
    <property type="match status" value="1"/>
</dbReference>
<evidence type="ECO:0000256" key="3">
    <source>
        <dbReference type="ARBA" id="ARBA00012475"/>
    </source>
</evidence>
<keyword evidence="8" id="KW-0547">Nucleotide-binding</keyword>
<dbReference type="GeneID" id="27726772"/>
<keyword evidence="20" id="KW-1185">Reference proteome</keyword>
<evidence type="ECO:0000259" key="18">
    <source>
        <dbReference type="Pfam" id="PF03919"/>
    </source>
</evidence>
<name>A0A084G2H6_PSEDA</name>
<dbReference type="InterPro" id="IPR001339">
    <property type="entry name" value="mRNA_cap_enzyme_adenylation"/>
</dbReference>
<dbReference type="CDD" id="cd07895">
    <property type="entry name" value="Adenylation_mRNA_capping"/>
    <property type="match status" value="1"/>
</dbReference>
<protein>
    <recommendedName>
        <fullName evidence="4">mRNA-capping enzyme subunit alpha</fullName>
        <ecNumber evidence="3">2.7.7.50</ecNumber>
    </recommendedName>
    <alternativeName>
        <fullName evidence="12">GTP--RNA guanylyltransferase</fullName>
    </alternativeName>
    <alternativeName>
        <fullName evidence="13">mRNA guanylyltransferase</fullName>
    </alternativeName>
</protein>
<comment type="subcellular location">
    <subcellularLocation>
        <location evidence="1">Nucleus</location>
    </subcellularLocation>
</comment>
<evidence type="ECO:0000256" key="16">
    <source>
        <dbReference type="PIRSR" id="PIRSR036959-1"/>
    </source>
</evidence>
<comment type="subunit">
    <text evidence="15">Heterodimer. The mRNA-capping enzyme is composed of two separate chains alpha and beta, respectively a mRNA guanylyltransferase and an mRNA 5'-triphosphate monophosphatase.</text>
</comment>
<feature type="domain" description="mRNA capping enzyme adenylation" evidence="17">
    <location>
        <begin position="44"/>
        <end position="238"/>
    </location>
</feature>
<dbReference type="GO" id="GO:0005524">
    <property type="term" value="F:ATP binding"/>
    <property type="evidence" value="ECO:0007669"/>
    <property type="project" value="InterPro"/>
</dbReference>
<organism evidence="19 20">
    <name type="scientific">Pseudallescheria apiosperma</name>
    <name type="common">Scedosporium apiospermum</name>
    <dbReference type="NCBI Taxonomy" id="563466"/>
    <lineage>
        <taxon>Eukaryota</taxon>
        <taxon>Fungi</taxon>
        <taxon>Dikarya</taxon>
        <taxon>Ascomycota</taxon>
        <taxon>Pezizomycotina</taxon>
        <taxon>Sordariomycetes</taxon>
        <taxon>Hypocreomycetidae</taxon>
        <taxon>Microascales</taxon>
        <taxon>Microascaceae</taxon>
        <taxon>Scedosporium</taxon>
    </lineage>
</organism>
<keyword evidence="7" id="KW-0548">Nucleotidyltransferase</keyword>
<keyword evidence="11" id="KW-0539">Nucleus</keyword>
<evidence type="ECO:0000313" key="19">
    <source>
        <dbReference type="EMBL" id="KEZ41538.1"/>
    </source>
</evidence>
<dbReference type="GO" id="GO:0004484">
    <property type="term" value="F:mRNA guanylyltransferase activity"/>
    <property type="evidence" value="ECO:0007669"/>
    <property type="project" value="UniProtKB-EC"/>
</dbReference>
<dbReference type="KEGG" id="sapo:SAPIO_CDS7700"/>
<dbReference type="PANTHER" id="PTHR10367:SF17">
    <property type="entry name" value="MRNA-CAPPING ENZYME"/>
    <property type="match status" value="1"/>
</dbReference>
<keyword evidence="5" id="KW-0507">mRNA processing</keyword>
<dbReference type="SUPFAM" id="SSF56091">
    <property type="entry name" value="DNA ligase/mRNA capping enzyme, catalytic domain"/>
    <property type="match status" value="1"/>
</dbReference>
<comment type="similarity">
    <text evidence="2">Belongs to the eukaryotic GTase family.</text>
</comment>
<dbReference type="RefSeq" id="XP_016641337.1">
    <property type="nucleotide sequence ID" value="XM_016789510.1"/>
</dbReference>
<dbReference type="InterPro" id="IPR012340">
    <property type="entry name" value="NA-bd_OB-fold"/>
</dbReference>
<dbReference type="EMBL" id="JOWA01000110">
    <property type="protein sequence ID" value="KEZ41538.1"/>
    <property type="molecule type" value="Genomic_DNA"/>
</dbReference>
<dbReference type="InterPro" id="IPR051029">
    <property type="entry name" value="mRNA_Capping_Enz/RNA_Phosphat"/>
</dbReference>
<evidence type="ECO:0000256" key="7">
    <source>
        <dbReference type="ARBA" id="ARBA00022695"/>
    </source>
</evidence>
<dbReference type="GO" id="GO:0099122">
    <property type="term" value="F:RNA polymerase II C-terminal domain binding"/>
    <property type="evidence" value="ECO:0007669"/>
    <property type="project" value="EnsemblFungi"/>
</dbReference>
<dbReference type="GO" id="GO:0031533">
    <property type="term" value="C:mRNA capping enzyme complex"/>
    <property type="evidence" value="ECO:0007669"/>
    <property type="project" value="EnsemblFungi"/>
</dbReference>
<accession>A0A084G2H6</accession>
<dbReference type="OMA" id="KDYYVCE"/>
<evidence type="ECO:0000256" key="15">
    <source>
        <dbReference type="ARBA" id="ARBA00047082"/>
    </source>
</evidence>
<evidence type="ECO:0000313" key="20">
    <source>
        <dbReference type="Proteomes" id="UP000028545"/>
    </source>
</evidence>
<dbReference type="PANTHER" id="PTHR10367">
    <property type="entry name" value="MRNA-CAPPING ENZYME"/>
    <property type="match status" value="1"/>
</dbReference>
<evidence type="ECO:0000256" key="10">
    <source>
        <dbReference type="ARBA" id="ARBA00023134"/>
    </source>
</evidence>
<evidence type="ECO:0000256" key="8">
    <source>
        <dbReference type="ARBA" id="ARBA00022741"/>
    </source>
</evidence>
<evidence type="ECO:0000256" key="1">
    <source>
        <dbReference type="ARBA" id="ARBA00004123"/>
    </source>
</evidence>
<evidence type="ECO:0000256" key="14">
    <source>
        <dbReference type="ARBA" id="ARBA00044624"/>
    </source>
</evidence>
<dbReference type="OrthoDB" id="200924at2759"/>
<evidence type="ECO:0000256" key="9">
    <source>
        <dbReference type="ARBA" id="ARBA00023042"/>
    </source>
</evidence>
<dbReference type="Proteomes" id="UP000028545">
    <property type="component" value="Unassembled WGS sequence"/>
</dbReference>
<dbReference type="AlphaFoldDB" id="A0A084G2H6"/>
<evidence type="ECO:0000256" key="12">
    <source>
        <dbReference type="ARBA" id="ARBA00029909"/>
    </source>
</evidence>
<comment type="caution">
    <text evidence="19">The sequence shown here is derived from an EMBL/GenBank/DDBJ whole genome shotgun (WGS) entry which is preliminary data.</text>
</comment>
<dbReference type="GO" id="GO:0005525">
    <property type="term" value="F:GTP binding"/>
    <property type="evidence" value="ECO:0007669"/>
    <property type="project" value="UniProtKB-KW"/>
</dbReference>
<evidence type="ECO:0000256" key="6">
    <source>
        <dbReference type="ARBA" id="ARBA00022679"/>
    </source>
</evidence>
<evidence type="ECO:0000256" key="2">
    <source>
        <dbReference type="ARBA" id="ARBA00010237"/>
    </source>
</evidence>
<dbReference type="EC" id="2.7.7.50" evidence="3"/>